<dbReference type="EMBL" id="CM044707">
    <property type="protein sequence ID" value="KAI5654460.1"/>
    <property type="molecule type" value="Genomic_DNA"/>
</dbReference>
<sequence length="125" mass="14251">MSGGPGWQQPNLFFFLFFCYCLFFVNSSIAAAVILVHFWHPNISIPLFYIETGCPVLWIEEELVVHFLDTSSNFEGPFLKVVIRFHHLPKGDLIFLVSGVCYIPPSTQTSSEPPSFMCIPFPIYL</sequence>
<reference evidence="2" key="1">
    <citation type="journal article" date="2023" name="Nat. Plants">
        <title>Single-cell RNA sequencing provides a high-resolution roadmap for understanding the multicellular compartmentation of specialized metabolism.</title>
        <authorList>
            <person name="Sun S."/>
            <person name="Shen X."/>
            <person name="Li Y."/>
            <person name="Li Y."/>
            <person name="Wang S."/>
            <person name="Li R."/>
            <person name="Zhang H."/>
            <person name="Shen G."/>
            <person name="Guo B."/>
            <person name="Wei J."/>
            <person name="Xu J."/>
            <person name="St-Pierre B."/>
            <person name="Chen S."/>
            <person name="Sun C."/>
        </authorList>
    </citation>
    <scope>NUCLEOTIDE SEQUENCE [LARGE SCALE GENOMIC DNA]</scope>
</reference>
<name>A0ACC0A0M0_CATRO</name>
<evidence type="ECO:0000313" key="1">
    <source>
        <dbReference type="EMBL" id="KAI5654460.1"/>
    </source>
</evidence>
<keyword evidence="2" id="KW-1185">Reference proteome</keyword>
<protein>
    <submittedName>
        <fullName evidence="1">Uncharacterized protein</fullName>
    </submittedName>
</protein>
<dbReference type="Proteomes" id="UP001060085">
    <property type="component" value="Linkage Group LG07"/>
</dbReference>
<evidence type="ECO:0000313" key="2">
    <source>
        <dbReference type="Proteomes" id="UP001060085"/>
    </source>
</evidence>
<comment type="caution">
    <text evidence="1">The sequence shown here is derived from an EMBL/GenBank/DDBJ whole genome shotgun (WGS) entry which is preliminary data.</text>
</comment>
<accession>A0ACC0A0M0</accession>
<gene>
    <name evidence="1" type="ORF">M9H77_31647</name>
</gene>
<proteinExistence type="predicted"/>
<organism evidence="1 2">
    <name type="scientific">Catharanthus roseus</name>
    <name type="common">Madagascar periwinkle</name>
    <name type="synonym">Vinca rosea</name>
    <dbReference type="NCBI Taxonomy" id="4058"/>
    <lineage>
        <taxon>Eukaryota</taxon>
        <taxon>Viridiplantae</taxon>
        <taxon>Streptophyta</taxon>
        <taxon>Embryophyta</taxon>
        <taxon>Tracheophyta</taxon>
        <taxon>Spermatophyta</taxon>
        <taxon>Magnoliopsida</taxon>
        <taxon>eudicotyledons</taxon>
        <taxon>Gunneridae</taxon>
        <taxon>Pentapetalae</taxon>
        <taxon>asterids</taxon>
        <taxon>lamiids</taxon>
        <taxon>Gentianales</taxon>
        <taxon>Apocynaceae</taxon>
        <taxon>Rauvolfioideae</taxon>
        <taxon>Vinceae</taxon>
        <taxon>Catharanthinae</taxon>
        <taxon>Catharanthus</taxon>
    </lineage>
</organism>